<dbReference type="GO" id="GO:0003676">
    <property type="term" value="F:nucleic acid binding"/>
    <property type="evidence" value="ECO:0007669"/>
    <property type="project" value="InterPro"/>
</dbReference>
<dbReference type="OrthoDB" id="3341476at2759"/>
<accession>A0A0D7ATV7</accession>
<protein>
    <recommendedName>
        <fullName evidence="4">Integrase catalytic domain-containing protein</fullName>
    </recommendedName>
</protein>
<dbReference type="Proteomes" id="UP000054007">
    <property type="component" value="Unassembled WGS sequence"/>
</dbReference>
<evidence type="ECO:0008006" key="4">
    <source>
        <dbReference type="Google" id="ProtNLM"/>
    </source>
</evidence>
<evidence type="ECO:0000313" key="3">
    <source>
        <dbReference type="Proteomes" id="UP000054007"/>
    </source>
</evidence>
<evidence type="ECO:0000313" key="2">
    <source>
        <dbReference type="EMBL" id="KIY61445.1"/>
    </source>
</evidence>
<proteinExistence type="predicted"/>
<feature type="non-terminal residue" evidence="2">
    <location>
        <position position="107"/>
    </location>
</feature>
<gene>
    <name evidence="2" type="ORF">CYLTODRAFT_330948</name>
</gene>
<name>A0A0D7ATV7_9AGAR</name>
<dbReference type="EMBL" id="KN880943">
    <property type="protein sequence ID" value="KIY61445.1"/>
    <property type="molecule type" value="Genomic_DNA"/>
</dbReference>
<dbReference type="Gene3D" id="3.30.420.10">
    <property type="entry name" value="Ribonuclease H-like superfamily/Ribonuclease H"/>
    <property type="match status" value="1"/>
</dbReference>
<dbReference type="AlphaFoldDB" id="A0A0D7ATV7"/>
<feature type="non-terminal residue" evidence="2">
    <location>
        <position position="1"/>
    </location>
</feature>
<feature type="region of interest" description="Disordered" evidence="1">
    <location>
        <begin position="74"/>
        <end position="95"/>
    </location>
</feature>
<organism evidence="2 3">
    <name type="scientific">Cylindrobasidium torrendii FP15055 ss-10</name>
    <dbReference type="NCBI Taxonomy" id="1314674"/>
    <lineage>
        <taxon>Eukaryota</taxon>
        <taxon>Fungi</taxon>
        <taxon>Dikarya</taxon>
        <taxon>Basidiomycota</taxon>
        <taxon>Agaricomycotina</taxon>
        <taxon>Agaricomycetes</taxon>
        <taxon>Agaricomycetidae</taxon>
        <taxon>Agaricales</taxon>
        <taxon>Marasmiineae</taxon>
        <taxon>Physalacriaceae</taxon>
        <taxon>Cylindrobasidium</taxon>
    </lineage>
</organism>
<feature type="compositionally biased region" description="Basic and acidic residues" evidence="1">
    <location>
        <begin position="83"/>
        <end position="95"/>
    </location>
</feature>
<keyword evidence="3" id="KW-1185">Reference proteome</keyword>
<reference evidence="2 3" key="1">
    <citation type="journal article" date="2015" name="Fungal Genet. Biol.">
        <title>Evolution of novel wood decay mechanisms in Agaricales revealed by the genome sequences of Fistulina hepatica and Cylindrobasidium torrendii.</title>
        <authorList>
            <person name="Floudas D."/>
            <person name="Held B.W."/>
            <person name="Riley R."/>
            <person name="Nagy L.G."/>
            <person name="Koehler G."/>
            <person name="Ransdell A.S."/>
            <person name="Younus H."/>
            <person name="Chow J."/>
            <person name="Chiniquy J."/>
            <person name="Lipzen A."/>
            <person name="Tritt A."/>
            <person name="Sun H."/>
            <person name="Haridas S."/>
            <person name="LaButti K."/>
            <person name="Ohm R.A."/>
            <person name="Kues U."/>
            <person name="Blanchette R.A."/>
            <person name="Grigoriev I.V."/>
            <person name="Minto R.E."/>
            <person name="Hibbett D.S."/>
        </authorList>
    </citation>
    <scope>NUCLEOTIDE SEQUENCE [LARGE SCALE GENOMIC DNA]</scope>
    <source>
        <strain evidence="2 3">FP15055 ss-10</strain>
    </source>
</reference>
<sequence length="107" mass="12302">KADWAKWLKLLEFAYNSHVSATTGESPFTLLLGFQPPSPMDIKYPQNRVEEDRYGLNEKGRMFVKGLTAHRDSARRAIAKAQEQQKRAYDKGRKDNEDIEEGSFVLI</sequence>
<evidence type="ECO:0000256" key="1">
    <source>
        <dbReference type="SAM" id="MobiDB-lite"/>
    </source>
</evidence>
<dbReference type="InterPro" id="IPR036397">
    <property type="entry name" value="RNaseH_sf"/>
</dbReference>